<reference evidence="2" key="1">
    <citation type="submission" date="2024-07" db="EMBL/GenBank/DDBJ databases">
        <title>Two chromosome-level genome assemblies of Korean endemic species Abeliophyllum distichum and Forsythia ovata (Oleaceae).</title>
        <authorList>
            <person name="Jang H."/>
        </authorList>
    </citation>
    <scope>NUCLEOTIDE SEQUENCE [LARGE SCALE GENOMIC DNA]</scope>
</reference>
<evidence type="ECO:0000313" key="1">
    <source>
        <dbReference type="EMBL" id="KAL2559954.1"/>
    </source>
</evidence>
<name>A0ABD1XDE5_9LAMI</name>
<dbReference type="Proteomes" id="UP001604277">
    <property type="component" value="Unassembled WGS sequence"/>
</dbReference>
<protein>
    <submittedName>
        <fullName evidence="1">Uncharacterized protein</fullName>
    </submittedName>
</protein>
<organism evidence="1 2">
    <name type="scientific">Forsythia ovata</name>
    <dbReference type="NCBI Taxonomy" id="205694"/>
    <lineage>
        <taxon>Eukaryota</taxon>
        <taxon>Viridiplantae</taxon>
        <taxon>Streptophyta</taxon>
        <taxon>Embryophyta</taxon>
        <taxon>Tracheophyta</taxon>
        <taxon>Spermatophyta</taxon>
        <taxon>Magnoliopsida</taxon>
        <taxon>eudicotyledons</taxon>
        <taxon>Gunneridae</taxon>
        <taxon>Pentapetalae</taxon>
        <taxon>asterids</taxon>
        <taxon>lamiids</taxon>
        <taxon>Lamiales</taxon>
        <taxon>Oleaceae</taxon>
        <taxon>Forsythieae</taxon>
        <taxon>Forsythia</taxon>
    </lineage>
</organism>
<proteinExistence type="predicted"/>
<evidence type="ECO:0000313" key="2">
    <source>
        <dbReference type="Proteomes" id="UP001604277"/>
    </source>
</evidence>
<sequence length="109" mass="12261">MKGDITGRLEVGSIPIGCTPMGPSNKSIGIGNVSIKSLVRQLEMRNSWTFKGQLFKVVHLRRARSEFVYLNASQLIFSLGRGYSKPTKVVEAKAIRARYMYKFHEQGLN</sequence>
<comment type="caution">
    <text evidence="1">The sequence shown here is derived from an EMBL/GenBank/DDBJ whole genome shotgun (WGS) entry which is preliminary data.</text>
</comment>
<gene>
    <name evidence="1" type="ORF">Fot_04693</name>
</gene>
<dbReference type="AlphaFoldDB" id="A0ABD1XDE5"/>
<keyword evidence="2" id="KW-1185">Reference proteome</keyword>
<dbReference type="EMBL" id="JBFOLJ010000001">
    <property type="protein sequence ID" value="KAL2559954.1"/>
    <property type="molecule type" value="Genomic_DNA"/>
</dbReference>
<accession>A0ABD1XDE5</accession>